<comment type="caution">
    <text evidence="2">The sequence shown here is derived from an EMBL/GenBank/DDBJ whole genome shotgun (WGS) entry which is preliminary data.</text>
</comment>
<name>A0A0W0WW45_9GAMM</name>
<dbReference type="PATRIC" id="fig|45070.6.peg.1601"/>
<keyword evidence="3" id="KW-1185">Reference proteome</keyword>
<evidence type="ECO:0000256" key="1">
    <source>
        <dbReference type="SAM" id="Coils"/>
    </source>
</evidence>
<feature type="coiled-coil region" evidence="1">
    <location>
        <begin position="158"/>
        <end position="185"/>
    </location>
</feature>
<reference evidence="2 3" key="1">
    <citation type="submission" date="2015-11" db="EMBL/GenBank/DDBJ databases">
        <title>Genomic analysis of 38 Legionella species identifies large and diverse effector repertoires.</title>
        <authorList>
            <person name="Burstein D."/>
            <person name="Amaro F."/>
            <person name="Zusman T."/>
            <person name="Lifshitz Z."/>
            <person name="Cohen O."/>
            <person name="Gilbert J.A."/>
            <person name="Pupko T."/>
            <person name="Shuman H.A."/>
            <person name="Segal G."/>
        </authorList>
    </citation>
    <scope>NUCLEOTIDE SEQUENCE [LARGE SCALE GENOMIC DNA]</scope>
    <source>
        <strain evidence="2 3">ATCC 49506</strain>
    </source>
</reference>
<sequence>MKIGELKKVVAKLGEKVAQTSPELLDLVGRLESLLTGLNDNDEVSTQLREPLILILDEFWTWVIKNLPYEKWQAGLEVEPWLELQRDLSKIPDMETLKPVEDLQNKLLVDELLLDKLRFQLEQSENEDLMQGRSKLAKHCTDSILSAQSEFEARLGKIKTLQQEIKRVEEGQKQKSREINKLIRRNFLAANYHHPRLFAVIEEKYKTLSSRAIDANQLLVLLKQCGRVIKYAETTNLSDYPISSLPEKPLPQQQHRLKESVVLLASIYYLIFHYCSVEQLKLLPHLIYFRLETTDEERRSEQAIFNYLSTRILDSQLFFKKQRAFDSRAIKELGLEQIKELPTSSPPALFHAVKEQRWIYAFVHHIRYRNSNLQATPENISLTLELLETDFASSGNQSYTAALNFAEGVIRQLFCLSEEEQKIVSSAIYLFCLDNYVREHQKLDERTSENSADDCQTENVEKRLILDFRQKFQFIAIPDNEWLLVFRQRSSALLNKDDTQLLRYAEQLFTIQFSTQEDKSYSAALKFFEEIERQYPQLSEKESMLVHDALHGFCLKQYALDRRSDKEEKHSKLSFSADTKCNGALKKRSSILGYAHQGMGFFERMALNQGRLKILEDTFESKKEARQTRF</sequence>
<evidence type="ECO:0000313" key="3">
    <source>
        <dbReference type="Proteomes" id="UP000054725"/>
    </source>
</evidence>
<dbReference type="AlphaFoldDB" id="A0A0W0WW45"/>
<gene>
    <name evidence="2" type="ORF">Lnau_1528</name>
</gene>
<protein>
    <submittedName>
        <fullName evidence="2">Uncharacterized protein</fullName>
    </submittedName>
</protein>
<accession>A0A0W0WW45</accession>
<keyword evidence="1" id="KW-0175">Coiled coil</keyword>
<dbReference type="STRING" id="45070.Lnau_1528"/>
<evidence type="ECO:0000313" key="2">
    <source>
        <dbReference type="EMBL" id="KTD36544.1"/>
    </source>
</evidence>
<proteinExistence type="predicted"/>
<organism evidence="2 3">
    <name type="scientific">Legionella nautarum</name>
    <dbReference type="NCBI Taxonomy" id="45070"/>
    <lineage>
        <taxon>Bacteria</taxon>
        <taxon>Pseudomonadati</taxon>
        <taxon>Pseudomonadota</taxon>
        <taxon>Gammaproteobacteria</taxon>
        <taxon>Legionellales</taxon>
        <taxon>Legionellaceae</taxon>
        <taxon>Legionella</taxon>
    </lineage>
</organism>
<dbReference type="Proteomes" id="UP000054725">
    <property type="component" value="Unassembled WGS sequence"/>
</dbReference>
<dbReference type="EMBL" id="LNYO01000013">
    <property type="protein sequence ID" value="KTD36544.1"/>
    <property type="molecule type" value="Genomic_DNA"/>
</dbReference>